<reference evidence="1" key="1">
    <citation type="submission" date="2007-10" db="EMBL/GenBank/DDBJ databases">
        <authorList>
            <person name="Fulton L."/>
            <person name="Clifton S."/>
            <person name="Fulton B."/>
            <person name="Xu J."/>
            <person name="Minx P."/>
            <person name="Pepin K.H."/>
            <person name="Johnson M."/>
            <person name="Thiruvilangam P."/>
            <person name="Bhonagiri V."/>
            <person name="Nash W.E."/>
            <person name="Mardis E.R."/>
            <person name="Wilson R.K."/>
        </authorList>
    </citation>
    <scope>NUCLEOTIDE SEQUENCE [LARGE SCALE GENOMIC DNA]</scope>
    <source>
        <strain evidence="1">DSM 17216</strain>
    </source>
</reference>
<reference evidence="1" key="2">
    <citation type="submission" date="2013-09" db="EMBL/GenBank/DDBJ databases">
        <title>Draft genome sequence of Alistipes putredinis (DSM 17216).</title>
        <authorList>
            <person name="Sudarsanam P."/>
            <person name="Ley R."/>
            <person name="Guruge J."/>
            <person name="Turnbaugh P.J."/>
            <person name="Mahowald M."/>
            <person name="Liep D."/>
            <person name="Gordon J."/>
        </authorList>
    </citation>
    <scope>NUCLEOTIDE SEQUENCE</scope>
    <source>
        <strain evidence="1">DSM 17216</strain>
    </source>
</reference>
<dbReference type="EMBL" id="ABFK02000017">
    <property type="protein sequence ID" value="EDS03717.1"/>
    <property type="molecule type" value="Genomic_DNA"/>
</dbReference>
<dbReference type="HOGENOM" id="CLU_2598265_0_0_10"/>
<name>B0MUE5_9BACT</name>
<dbReference type="AlphaFoldDB" id="B0MUE5"/>
<evidence type="ECO:0000313" key="2">
    <source>
        <dbReference type="Proteomes" id="UP000005819"/>
    </source>
</evidence>
<gene>
    <name evidence="1" type="ORF">ALIPUT_00769</name>
</gene>
<dbReference type="Proteomes" id="UP000005819">
    <property type="component" value="Unassembled WGS sequence"/>
</dbReference>
<comment type="caution">
    <text evidence="1">The sequence shown here is derived from an EMBL/GenBank/DDBJ whole genome shotgun (WGS) entry which is preliminary data.</text>
</comment>
<keyword evidence="2" id="KW-1185">Reference proteome</keyword>
<sequence>MSGRHRHDAFGVSFEYLSCKPFGNLFTVADDKQPCGYTVRSLPGIPDGYQYAFLPARPFDVEAGGIFGSIKQQVEIIDF</sequence>
<protein>
    <submittedName>
        <fullName evidence="1">Uncharacterized protein</fullName>
    </submittedName>
</protein>
<proteinExistence type="predicted"/>
<organism evidence="1 2">
    <name type="scientific">Alistipes putredinis DSM 17216</name>
    <dbReference type="NCBI Taxonomy" id="445970"/>
    <lineage>
        <taxon>Bacteria</taxon>
        <taxon>Pseudomonadati</taxon>
        <taxon>Bacteroidota</taxon>
        <taxon>Bacteroidia</taxon>
        <taxon>Bacteroidales</taxon>
        <taxon>Rikenellaceae</taxon>
        <taxon>Alistipes</taxon>
    </lineage>
</organism>
<evidence type="ECO:0000313" key="1">
    <source>
        <dbReference type="EMBL" id="EDS03717.1"/>
    </source>
</evidence>
<accession>B0MUE5</accession>